<keyword evidence="2" id="KW-1185">Reference proteome</keyword>
<dbReference type="eggNOG" id="KOG0440">
    <property type="taxonomic scope" value="Eukaryota"/>
</dbReference>
<dbReference type="Gene3D" id="1.20.140.30">
    <property type="entry name" value="MOB kinase activator"/>
    <property type="match status" value="1"/>
</dbReference>
<dbReference type="SUPFAM" id="SSF101152">
    <property type="entry name" value="Mob1/phocein"/>
    <property type="match status" value="1"/>
</dbReference>
<reference evidence="1" key="2">
    <citation type="journal article" date="2007" name="Science">
        <title>Draft genome sequence of the sexually transmitted pathogen Trichomonas vaginalis.</title>
        <authorList>
            <person name="Carlton J.M."/>
            <person name="Hirt R.P."/>
            <person name="Silva J.C."/>
            <person name="Delcher A.L."/>
            <person name="Schatz M."/>
            <person name="Zhao Q."/>
            <person name="Wortman J.R."/>
            <person name="Bidwell S.L."/>
            <person name="Alsmark U.C.M."/>
            <person name="Besteiro S."/>
            <person name="Sicheritz-Ponten T."/>
            <person name="Noel C.J."/>
            <person name="Dacks J.B."/>
            <person name="Foster P.G."/>
            <person name="Simillion C."/>
            <person name="Van de Peer Y."/>
            <person name="Miranda-Saavedra D."/>
            <person name="Barton G.J."/>
            <person name="Westrop G.D."/>
            <person name="Mueller S."/>
            <person name="Dessi D."/>
            <person name="Fiori P.L."/>
            <person name="Ren Q."/>
            <person name="Paulsen I."/>
            <person name="Zhang H."/>
            <person name="Bastida-Corcuera F.D."/>
            <person name="Simoes-Barbosa A."/>
            <person name="Brown M.T."/>
            <person name="Hayes R.D."/>
            <person name="Mukherjee M."/>
            <person name="Okumura C.Y."/>
            <person name="Schneider R."/>
            <person name="Smith A.J."/>
            <person name="Vanacova S."/>
            <person name="Villalvazo M."/>
            <person name="Haas B.J."/>
            <person name="Pertea M."/>
            <person name="Feldblyum T.V."/>
            <person name="Utterback T.R."/>
            <person name="Shu C.L."/>
            <person name="Osoegawa K."/>
            <person name="de Jong P.J."/>
            <person name="Hrdy I."/>
            <person name="Horvathova L."/>
            <person name="Zubacova Z."/>
            <person name="Dolezal P."/>
            <person name="Malik S.B."/>
            <person name="Logsdon J.M. Jr."/>
            <person name="Henze K."/>
            <person name="Gupta A."/>
            <person name="Wang C.C."/>
            <person name="Dunne R.L."/>
            <person name="Upcroft J.A."/>
            <person name="Upcroft P."/>
            <person name="White O."/>
            <person name="Salzberg S.L."/>
            <person name="Tang P."/>
            <person name="Chiu C.-H."/>
            <person name="Lee Y.-S."/>
            <person name="Embley T.M."/>
            <person name="Coombs G.H."/>
            <person name="Mottram J.C."/>
            <person name="Tachezy J."/>
            <person name="Fraser-Liggett C.M."/>
            <person name="Johnson P.J."/>
        </authorList>
    </citation>
    <scope>NUCLEOTIDE SEQUENCE [LARGE SCALE GENOMIC DNA]</scope>
    <source>
        <strain evidence="1">G3</strain>
    </source>
</reference>
<accession>A2EML3</accession>
<dbReference type="SMR" id="A2EML3"/>
<proteinExistence type="predicted"/>
<organism evidence="1 2">
    <name type="scientific">Trichomonas vaginalis (strain ATCC PRA-98 / G3)</name>
    <dbReference type="NCBI Taxonomy" id="412133"/>
    <lineage>
        <taxon>Eukaryota</taxon>
        <taxon>Metamonada</taxon>
        <taxon>Parabasalia</taxon>
        <taxon>Trichomonadida</taxon>
        <taxon>Trichomonadidae</taxon>
        <taxon>Trichomonas</taxon>
    </lineage>
</organism>
<dbReference type="OrthoDB" id="8170117at2759"/>
<evidence type="ECO:0000313" key="2">
    <source>
        <dbReference type="Proteomes" id="UP000001542"/>
    </source>
</evidence>
<dbReference type="GO" id="GO:0007165">
    <property type="term" value="P:signal transduction"/>
    <property type="evidence" value="ECO:0000318"/>
    <property type="project" value="GO_Central"/>
</dbReference>
<dbReference type="EMBL" id="DS113432">
    <property type="protein sequence ID" value="EAY06083.1"/>
    <property type="molecule type" value="Genomic_DNA"/>
</dbReference>
<dbReference type="STRING" id="5722.A2EML3"/>
<dbReference type="VEuPathDB" id="TrichDB:TVAGG3_0809860"/>
<dbReference type="InterPro" id="IPR005301">
    <property type="entry name" value="MOB_kinase_act_fam"/>
</dbReference>
<protein>
    <submittedName>
        <fullName evidence="1">Mob1/phocein family protein</fullName>
    </submittedName>
</protein>
<dbReference type="InterPro" id="IPR036703">
    <property type="entry name" value="MOB_kinase_act_sf"/>
</dbReference>
<dbReference type="Pfam" id="PF03637">
    <property type="entry name" value="Mob1_phocein"/>
    <property type="match status" value="1"/>
</dbReference>
<dbReference type="KEGG" id="tva:4763958"/>
<dbReference type="Proteomes" id="UP000001542">
    <property type="component" value="Unassembled WGS sequence"/>
</dbReference>
<evidence type="ECO:0000313" key="1">
    <source>
        <dbReference type="EMBL" id="EAY06083.1"/>
    </source>
</evidence>
<reference evidence="1" key="1">
    <citation type="submission" date="2006-10" db="EMBL/GenBank/DDBJ databases">
        <authorList>
            <person name="Amadeo P."/>
            <person name="Zhao Q."/>
            <person name="Wortman J."/>
            <person name="Fraser-Liggett C."/>
            <person name="Carlton J."/>
        </authorList>
    </citation>
    <scope>NUCLEOTIDE SEQUENCE</scope>
    <source>
        <strain evidence="1">G3</strain>
    </source>
</reference>
<name>A2EML3_TRIV3</name>
<dbReference type="GO" id="GO:0030295">
    <property type="term" value="F:protein kinase activator activity"/>
    <property type="evidence" value="ECO:0000318"/>
    <property type="project" value="GO_Central"/>
</dbReference>
<dbReference type="VEuPathDB" id="TrichDB:TVAG_349360"/>
<sequence>MSDLRKGVKLPPGENKNEWIAVSTVDFYNQLSFILNPLLDFCKEETCPEMSAGPGFKYLYQKINTKDKPITLCAREYICRVMEETEEIIENESIFPPDTDVPFPKNFIEIVSKVFRRLFRIYAHLYHHHLDDIQKCQIQEQVNRSFRYFIFFAQEFELIPQEQLAPLESIIQQL</sequence>
<dbReference type="SMART" id="SM01388">
    <property type="entry name" value="Mob1_phocein"/>
    <property type="match status" value="1"/>
</dbReference>
<dbReference type="AlphaFoldDB" id="A2EML3"/>
<dbReference type="OMA" id="HMGSEAH"/>
<dbReference type="GO" id="GO:0005634">
    <property type="term" value="C:nucleus"/>
    <property type="evidence" value="ECO:0000318"/>
    <property type="project" value="GO_Central"/>
</dbReference>
<dbReference type="InParanoid" id="A2EML3"/>
<dbReference type="PANTHER" id="PTHR22599">
    <property type="entry name" value="MPS ONE BINDER KINASE ACTIVATOR-LIKE MOB"/>
    <property type="match status" value="1"/>
</dbReference>
<dbReference type="GO" id="GO:0005737">
    <property type="term" value="C:cytoplasm"/>
    <property type="evidence" value="ECO:0000318"/>
    <property type="project" value="GO_Central"/>
</dbReference>
<dbReference type="RefSeq" id="XP_001318306.1">
    <property type="nucleotide sequence ID" value="XM_001318271.1"/>
</dbReference>
<gene>
    <name evidence="1" type="ORF">TVAG_349360</name>
</gene>